<evidence type="ECO:0000256" key="1">
    <source>
        <dbReference type="ARBA" id="ARBA00004496"/>
    </source>
</evidence>
<keyword evidence="12" id="KW-1185">Reference proteome</keyword>
<dbReference type="GO" id="GO:0000976">
    <property type="term" value="F:transcription cis-regulatory region binding"/>
    <property type="evidence" value="ECO:0007669"/>
    <property type="project" value="TreeGrafter"/>
</dbReference>
<comment type="caution">
    <text evidence="11">The sequence shown here is derived from an EMBL/GenBank/DDBJ whole genome shotgun (WGS) entry which is preliminary data.</text>
</comment>
<feature type="binding site" evidence="9">
    <location>
        <position position="97"/>
    </location>
    <ligand>
        <name>Zn(2+)</name>
        <dbReference type="ChEBI" id="CHEBI:29105"/>
    </ligand>
</feature>
<dbReference type="CDD" id="cd07153">
    <property type="entry name" value="Fur_like"/>
    <property type="match status" value="1"/>
</dbReference>
<evidence type="ECO:0000313" key="11">
    <source>
        <dbReference type="EMBL" id="MDC3415910.1"/>
    </source>
</evidence>
<dbReference type="GO" id="GO:1900376">
    <property type="term" value="P:regulation of secondary metabolite biosynthetic process"/>
    <property type="evidence" value="ECO:0007669"/>
    <property type="project" value="TreeGrafter"/>
</dbReference>
<dbReference type="InterPro" id="IPR002481">
    <property type="entry name" value="FUR"/>
</dbReference>
<gene>
    <name evidence="11" type="ORF">NC799_03175</name>
</gene>
<evidence type="ECO:0000256" key="2">
    <source>
        <dbReference type="ARBA" id="ARBA00007957"/>
    </source>
</evidence>
<dbReference type="GO" id="GO:0005737">
    <property type="term" value="C:cytoplasm"/>
    <property type="evidence" value="ECO:0007669"/>
    <property type="project" value="UniProtKB-SubCell"/>
</dbReference>
<feature type="binding site" evidence="9">
    <location>
        <position position="100"/>
    </location>
    <ligand>
        <name>Zn(2+)</name>
        <dbReference type="ChEBI" id="CHEBI:29105"/>
    </ligand>
</feature>
<feature type="binding site" evidence="9">
    <location>
        <position position="134"/>
    </location>
    <ligand>
        <name>Zn(2+)</name>
        <dbReference type="ChEBI" id="CHEBI:29105"/>
    </ligand>
</feature>
<evidence type="ECO:0000256" key="10">
    <source>
        <dbReference type="PIRSR" id="PIRSR602481-2"/>
    </source>
</evidence>
<keyword evidence="4" id="KW-0678">Repressor</keyword>
<evidence type="ECO:0000256" key="5">
    <source>
        <dbReference type="ARBA" id="ARBA00022833"/>
    </source>
</evidence>
<comment type="cofactor">
    <cofactor evidence="10">
        <name>Mn(2+)</name>
        <dbReference type="ChEBI" id="CHEBI:29035"/>
    </cofactor>
    <cofactor evidence="10">
        <name>Fe(2+)</name>
        <dbReference type="ChEBI" id="CHEBI:29033"/>
    </cofactor>
    <text evidence="10">Binds 1 Mn(2+) or Fe(2+) ion per subunit.</text>
</comment>
<keyword evidence="10" id="KW-0408">Iron</keyword>
<dbReference type="InterPro" id="IPR043135">
    <property type="entry name" value="Fur_C"/>
</dbReference>
<evidence type="ECO:0000256" key="3">
    <source>
        <dbReference type="ARBA" id="ARBA00022490"/>
    </source>
</evidence>
<dbReference type="Pfam" id="PF01475">
    <property type="entry name" value="FUR"/>
    <property type="match status" value="1"/>
</dbReference>
<dbReference type="InterPro" id="IPR036390">
    <property type="entry name" value="WH_DNA-bd_sf"/>
</dbReference>
<keyword evidence="9" id="KW-0479">Metal-binding</keyword>
<comment type="subcellular location">
    <subcellularLocation>
        <location evidence="1">Cytoplasm</location>
    </subcellularLocation>
</comment>
<comment type="similarity">
    <text evidence="2">Belongs to the Fur family.</text>
</comment>
<dbReference type="Gene3D" id="1.10.10.10">
    <property type="entry name" value="Winged helix-like DNA-binding domain superfamily/Winged helix DNA-binding domain"/>
    <property type="match status" value="1"/>
</dbReference>
<dbReference type="InterPro" id="IPR036388">
    <property type="entry name" value="WH-like_DNA-bd_sf"/>
</dbReference>
<dbReference type="Proteomes" id="UP001145069">
    <property type="component" value="Unassembled WGS sequence"/>
</dbReference>
<keyword evidence="3" id="KW-0963">Cytoplasm</keyword>
<evidence type="ECO:0000256" key="4">
    <source>
        <dbReference type="ARBA" id="ARBA00022491"/>
    </source>
</evidence>
<feature type="binding site" evidence="9">
    <location>
        <position position="137"/>
    </location>
    <ligand>
        <name>Zn(2+)</name>
        <dbReference type="ChEBI" id="CHEBI:29105"/>
    </ligand>
</feature>
<dbReference type="PANTHER" id="PTHR33202">
    <property type="entry name" value="ZINC UPTAKE REGULATION PROTEIN"/>
    <property type="match status" value="1"/>
</dbReference>
<dbReference type="GO" id="GO:0008270">
    <property type="term" value="F:zinc ion binding"/>
    <property type="evidence" value="ECO:0007669"/>
    <property type="project" value="TreeGrafter"/>
</dbReference>
<protein>
    <submittedName>
        <fullName evidence="11">Transcriptional repressor</fullName>
    </submittedName>
</protein>
<comment type="cofactor">
    <cofactor evidence="9">
        <name>Zn(2+)</name>
        <dbReference type="ChEBI" id="CHEBI:29105"/>
    </cofactor>
    <text evidence="9">Binds 1 zinc ion per subunit.</text>
</comment>
<dbReference type="Gene3D" id="3.30.1490.190">
    <property type="match status" value="1"/>
</dbReference>
<evidence type="ECO:0000313" key="12">
    <source>
        <dbReference type="Proteomes" id="UP001145069"/>
    </source>
</evidence>
<evidence type="ECO:0000256" key="6">
    <source>
        <dbReference type="ARBA" id="ARBA00023015"/>
    </source>
</evidence>
<evidence type="ECO:0000256" key="9">
    <source>
        <dbReference type="PIRSR" id="PIRSR602481-1"/>
    </source>
</evidence>
<dbReference type="GO" id="GO:0045892">
    <property type="term" value="P:negative regulation of DNA-templated transcription"/>
    <property type="evidence" value="ECO:0007669"/>
    <property type="project" value="TreeGrafter"/>
</dbReference>
<proteinExistence type="inferred from homology"/>
<dbReference type="SUPFAM" id="SSF46785">
    <property type="entry name" value="Winged helix' DNA-binding domain"/>
    <property type="match status" value="1"/>
</dbReference>
<feature type="binding site" evidence="10">
    <location>
        <position position="91"/>
    </location>
    <ligand>
        <name>Fe cation</name>
        <dbReference type="ChEBI" id="CHEBI:24875"/>
    </ligand>
</feature>
<sequence length="139" mass="16365">MSQSEVKKDMLGAMRTKGWRITDQRKELARLFSNKDYLTPMNVYEEMSKKFANISFNTVYRNLNRLLDIGVLEQFHFPDGVKFKMCHLSSHHHHAICLECKKTIPLEFCPMDITPSLPKTFKVDSHHFEIYGYCKDCRS</sequence>
<evidence type="ECO:0000256" key="8">
    <source>
        <dbReference type="ARBA" id="ARBA00023163"/>
    </source>
</evidence>
<keyword evidence="5 9" id="KW-0862">Zinc</keyword>
<keyword evidence="6" id="KW-0805">Transcription regulation</keyword>
<evidence type="ECO:0000256" key="7">
    <source>
        <dbReference type="ARBA" id="ARBA00023125"/>
    </source>
</evidence>
<dbReference type="RefSeq" id="WP_272444885.1">
    <property type="nucleotide sequence ID" value="NZ_JAMQKC010000002.1"/>
</dbReference>
<dbReference type="AlphaFoldDB" id="A0A9X3WAT0"/>
<organism evidence="11 12">
    <name type="scientific">Aquibacillus salsiterrae</name>
    <dbReference type="NCBI Taxonomy" id="2950439"/>
    <lineage>
        <taxon>Bacteria</taxon>
        <taxon>Bacillati</taxon>
        <taxon>Bacillota</taxon>
        <taxon>Bacilli</taxon>
        <taxon>Bacillales</taxon>
        <taxon>Bacillaceae</taxon>
        <taxon>Aquibacillus</taxon>
    </lineage>
</organism>
<accession>A0A9X3WAT0</accession>
<dbReference type="PANTHER" id="PTHR33202:SF1">
    <property type="entry name" value="FERRIC UPTAKE REGULATION PROTEIN"/>
    <property type="match status" value="1"/>
</dbReference>
<keyword evidence="7" id="KW-0238">DNA-binding</keyword>
<dbReference type="EMBL" id="JAMQKC010000002">
    <property type="protein sequence ID" value="MDC3415910.1"/>
    <property type="molecule type" value="Genomic_DNA"/>
</dbReference>
<reference evidence="11" key="1">
    <citation type="submission" date="2022-06" db="EMBL/GenBank/DDBJ databases">
        <title>Aquibacillus sp. a new bacterium isolated from soil saline samples.</title>
        <authorList>
            <person name="Galisteo C."/>
            <person name="De La Haba R."/>
            <person name="Sanchez-Porro C."/>
            <person name="Ventosa A."/>
        </authorList>
    </citation>
    <scope>NUCLEOTIDE SEQUENCE</scope>
    <source>
        <strain evidence="11">3ASR75-54</strain>
    </source>
</reference>
<name>A0A9X3WAT0_9BACI</name>
<dbReference type="GO" id="GO:0003700">
    <property type="term" value="F:DNA-binding transcription factor activity"/>
    <property type="evidence" value="ECO:0007669"/>
    <property type="project" value="InterPro"/>
</dbReference>
<keyword evidence="8" id="KW-0804">Transcription</keyword>
<feature type="binding site" evidence="10">
    <location>
        <position position="126"/>
    </location>
    <ligand>
        <name>Fe cation</name>
        <dbReference type="ChEBI" id="CHEBI:24875"/>
    </ligand>
</feature>